<comment type="caution">
    <text evidence="1">The sequence shown here is derived from an EMBL/GenBank/DDBJ whole genome shotgun (WGS) entry which is preliminary data.</text>
</comment>
<sequence>MRGTFVTGAAELARAALRDAGPNLFAERMLAIFDLPVGDYMRELARYRPASPMDPPFRNALRRALDRSGLPDADAADALARLEHGRTLQTSGHLTLSNGPGFFGVDWLSTLAANGPDTPCVIGVFSGVPFSNDAKSGCLNFGDRYGLSDVIDARCPAWRDLARADRDRRHGTRERRVSLVPARLARRLVFGARVPDRTHELLPYLSEPLQRIVPPAITADMSALATTMCARLESAIFGRPMVFLDLCELVSDYLQTVLLDDGHPMARLCFDAALNTRLRQALPHVSWFSCAGPDGDRCEQLRIDGARLTGRGFDLGWEPASVAAALRDRVLCPGLFPVFASIAFVNQFQCFGSFNQVQYLTQMKRVLWSLRGFDGDSIAAIPTDALTLGRARNDDGSEVHPIDVLLGSPIEWDPHRSVGDFASTVILKRRWQRNGFADAGDRHPHAFDAALHG</sequence>
<dbReference type="EMBL" id="MTZU01000056">
    <property type="protein sequence ID" value="PCE30751.1"/>
    <property type="molecule type" value="Genomic_DNA"/>
</dbReference>
<accession>A0A2A4FBK7</accession>
<evidence type="ECO:0000313" key="2">
    <source>
        <dbReference type="Proteomes" id="UP000217994"/>
    </source>
</evidence>
<evidence type="ECO:0000313" key="1">
    <source>
        <dbReference type="EMBL" id="PCE30751.1"/>
    </source>
</evidence>
<dbReference type="GeneID" id="69003272"/>
<dbReference type="Proteomes" id="UP000217994">
    <property type="component" value="Unassembled WGS sequence"/>
</dbReference>
<dbReference type="AlphaFoldDB" id="A0A2A4FBK7"/>
<organism evidence="1 2">
    <name type="scientific">Burkholderia ubonensis subsp. mesacidophila</name>
    <dbReference type="NCBI Taxonomy" id="265293"/>
    <lineage>
        <taxon>Bacteria</taxon>
        <taxon>Pseudomonadati</taxon>
        <taxon>Pseudomonadota</taxon>
        <taxon>Betaproteobacteria</taxon>
        <taxon>Burkholderiales</taxon>
        <taxon>Burkholderiaceae</taxon>
        <taxon>Burkholderia</taxon>
        <taxon>Burkholderia cepacia complex</taxon>
    </lineage>
</organism>
<protein>
    <submittedName>
        <fullName evidence="1">Uncharacterized protein</fullName>
    </submittedName>
</protein>
<name>A0A2A4FBK7_9BURK</name>
<proteinExistence type="predicted"/>
<gene>
    <name evidence="1" type="ORF">BZL54_19110</name>
</gene>
<dbReference type="RefSeq" id="WP_084910201.1">
    <property type="nucleotide sequence ID" value="NZ_CP020739.1"/>
</dbReference>
<reference evidence="1 2" key="1">
    <citation type="submission" date="2017-01" db="EMBL/GenBank/DDBJ databases">
        <title>Whole-Genome Shotgun Sequencing of Two beta-Proteobacterial Species in Search of the Bulgecin Biosynthetic Cluster.</title>
        <authorList>
            <person name="Horsman M.E."/>
            <person name="Marous D.R."/>
            <person name="Li R."/>
            <person name="Oliver R.A."/>
            <person name="Byun B."/>
            <person name="Emrich S.J."/>
            <person name="Boggess B."/>
            <person name="Townsend C.A."/>
            <person name="Mobashery S."/>
        </authorList>
    </citation>
    <scope>NUCLEOTIDE SEQUENCE [LARGE SCALE GENOMIC DNA]</scope>
    <source>
        <strain evidence="1 2">ATCC 31433</strain>
    </source>
</reference>